<gene>
    <name evidence="2" type="ORF">ESP62_013395</name>
</gene>
<reference evidence="2" key="1">
    <citation type="submission" date="2019-09" db="EMBL/GenBank/DDBJ databases">
        <authorList>
            <person name="Li J."/>
        </authorList>
    </citation>
    <scope>NUCLEOTIDE SEQUENCE [LARGE SCALE GENOMIC DNA]</scope>
    <source>
        <strain evidence="2">NRBC 14897</strain>
    </source>
</reference>
<evidence type="ECO:0000256" key="1">
    <source>
        <dbReference type="SAM" id="Coils"/>
    </source>
</evidence>
<keyword evidence="3" id="KW-1185">Reference proteome</keyword>
<dbReference type="AlphaFoldDB" id="A0A641AKR4"/>
<proteinExistence type="predicted"/>
<accession>A0A641AKR4</accession>
<protein>
    <submittedName>
        <fullName evidence="2">Uncharacterized protein</fullName>
    </submittedName>
</protein>
<feature type="coiled-coil region" evidence="1">
    <location>
        <begin position="474"/>
        <end position="501"/>
    </location>
</feature>
<keyword evidence="1" id="KW-0175">Coiled coil</keyword>
<evidence type="ECO:0000313" key="3">
    <source>
        <dbReference type="Proteomes" id="UP001515100"/>
    </source>
</evidence>
<sequence>MTTPPPDLRHAISSLTHAVSSQDPTDRTYLKVVRPGDEFAYGTVAPAINDGWALDTCGMWLPRGTAKPRGPIERAYVFITPEELFGFTLSFAQVLTILKQVSRLNAVTFAAAMLAKRATPGLRLRGGDVEFIEAFLADPWKTKALNLMRERDRALVVPQAIHLLAKLAFIVCPEEAPVEVDQGEALLTVLLHLPAHLDSGVEALAEDEDHTVTADAGPLACYFIANHLFNSHLDVMTATAVFQRCWIEIPAEDVEDPRMLDLPAEFEDATGVPLGDLTALCVMLWASAVNGNTVLEISRVNAFGWSTERLERALDLISCDPDQMRTNIVTAEHRYGLLWTTRNFAYHPVIRWGSHVTVLDPELLLRRATGLWPLMDIQRALEDGPQRDRDRASQVSAAAHRAHEKFALETLRDVAGKSRLYDEDALVAAYGRKSKVADMAVDYGHSWVAIEVTTTGFQDLTAAGTSPEAVTQDLNKAVRKAKQLHATIDNLRRDTNRLTKDGRSNTVRTFYPVLVVTTRFPASPITMTMLWERLREEDLLQGDDVAPLEVMELEDLCATEGAVEVGHSLMALLDEKRTSPMQRMSMRDFLQDKLRGIVRQPKRVQDRWQKVFDPVIDAVRDAA</sequence>
<dbReference type="EMBL" id="SDPP02000003">
    <property type="protein sequence ID" value="KAA1376417.1"/>
    <property type="molecule type" value="Genomic_DNA"/>
</dbReference>
<name>A0A641AKR4_9ACTN</name>
<evidence type="ECO:0000313" key="2">
    <source>
        <dbReference type="EMBL" id="KAA1376417.1"/>
    </source>
</evidence>
<organism evidence="2 3">
    <name type="scientific">Aeromicrobium fastidiosum</name>
    <dbReference type="NCBI Taxonomy" id="52699"/>
    <lineage>
        <taxon>Bacteria</taxon>
        <taxon>Bacillati</taxon>
        <taxon>Actinomycetota</taxon>
        <taxon>Actinomycetes</taxon>
        <taxon>Propionibacteriales</taxon>
        <taxon>Nocardioidaceae</taxon>
        <taxon>Aeromicrobium</taxon>
    </lineage>
</organism>
<dbReference type="Proteomes" id="UP001515100">
    <property type="component" value="Unassembled WGS sequence"/>
</dbReference>
<dbReference type="OrthoDB" id="3898299at2"/>
<comment type="caution">
    <text evidence="2">The sequence shown here is derived from an EMBL/GenBank/DDBJ whole genome shotgun (WGS) entry which is preliminary data.</text>
</comment>
<dbReference type="RefSeq" id="WP_129184429.1">
    <property type="nucleotide sequence ID" value="NZ_JAGIOG010000001.1"/>
</dbReference>